<dbReference type="Pfam" id="PF00615">
    <property type="entry name" value="RGS"/>
    <property type="match status" value="1"/>
</dbReference>
<evidence type="ECO:0000256" key="1">
    <source>
        <dbReference type="ARBA" id="ARBA00022468"/>
    </source>
</evidence>
<dbReference type="Pfam" id="PF02196">
    <property type="entry name" value="RBD"/>
    <property type="match status" value="1"/>
</dbReference>
<dbReference type="EMBL" id="GDIQ01059242">
    <property type="protein sequence ID" value="JAN35495.1"/>
    <property type="molecule type" value="Transcribed_RNA"/>
</dbReference>
<feature type="compositionally biased region" description="Polar residues" evidence="2">
    <location>
        <begin position="549"/>
        <end position="578"/>
    </location>
</feature>
<dbReference type="PRINTS" id="PR01301">
    <property type="entry name" value="RGSPROTEIN"/>
</dbReference>
<dbReference type="Gene3D" id="3.10.20.90">
    <property type="entry name" value="Phosphatidylinositol 3-kinase Catalytic Subunit, Chain A, domain 1"/>
    <property type="match status" value="2"/>
</dbReference>
<dbReference type="GO" id="GO:0007165">
    <property type="term" value="P:signal transduction"/>
    <property type="evidence" value="ECO:0007669"/>
    <property type="project" value="InterPro"/>
</dbReference>
<evidence type="ECO:0000256" key="2">
    <source>
        <dbReference type="SAM" id="MobiDB-lite"/>
    </source>
</evidence>
<feature type="compositionally biased region" description="Basic and acidic residues" evidence="2">
    <location>
        <begin position="285"/>
        <end position="302"/>
    </location>
</feature>
<feature type="compositionally biased region" description="Low complexity" evidence="2">
    <location>
        <begin position="65"/>
        <end position="77"/>
    </location>
</feature>
<reference evidence="5" key="1">
    <citation type="submission" date="2015-10" db="EMBL/GenBank/DDBJ databases">
        <title>EvidentialGene: Evidence-directed Construction of Complete mRNA Transcriptomes without Genomes.</title>
        <authorList>
            <person name="Gilbert D.G."/>
        </authorList>
    </citation>
    <scope>NUCLEOTIDE SEQUENCE</scope>
</reference>
<dbReference type="InterPro" id="IPR024066">
    <property type="entry name" value="RGS_subdom1/3"/>
</dbReference>
<feature type="domain" description="RGS" evidence="3">
    <location>
        <begin position="107"/>
        <end position="226"/>
    </location>
</feature>
<feature type="region of interest" description="Disordered" evidence="2">
    <location>
        <begin position="504"/>
        <end position="578"/>
    </location>
</feature>
<dbReference type="GO" id="GO:0005096">
    <property type="term" value="F:GTPase activator activity"/>
    <property type="evidence" value="ECO:0007669"/>
    <property type="project" value="UniProtKB-KW"/>
</dbReference>
<feature type="domain" description="RBD" evidence="4">
    <location>
        <begin position="360"/>
        <end position="430"/>
    </location>
</feature>
<dbReference type="SUPFAM" id="SSF54236">
    <property type="entry name" value="Ubiquitin-like"/>
    <property type="match status" value="2"/>
</dbReference>
<dbReference type="PROSITE" id="PS50898">
    <property type="entry name" value="RBD"/>
    <property type="match status" value="1"/>
</dbReference>
<feature type="compositionally biased region" description="Pro residues" evidence="2">
    <location>
        <begin position="896"/>
        <end position="905"/>
    </location>
</feature>
<name>A0A0P6ETK3_9CRUS</name>
<dbReference type="GO" id="GO:0008277">
    <property type="term" value="P:regulation of G protein-coupled receptor signaling pathway"/>
    <property type="evidence" value="ECO:0007669"/>
    <property type="project" value="TreeGrafter"/>
</dbReference>
<dbReference type="InterPro" id="IPR016137">
    <property type="entry name" value="RGS"/>
</dbReference>
<dbReference type="InterPro" id="IPR003116">
    <property type="entry name" value="RBD_dom"/>
</dbReference>
<feature type="region of interest" description="Disordered" evidence="2">
    <location>
        <begin position="50"/>
        <end position="101"/>
    </location>
</feature>
<dbReference type="PANTHER" id="PTHR45945:SF3">
    <property type="entry name" value="REGULATOR OF G-PROTEIN SIGNALING LOCO"/>
    <property type="match status" value="1"/>
</dbReference>
<dbReference type="PROSITE" id="PS50132">
    <property type="entry name" value="RGS"/>
    <property type="match status" value="1"/>
</dbReference>
<evidence type="ECO:0000259" key="3">
    <source>
        <dbReference type="PROSITE" id="PS50132"/>
    </source>
</evidence>
<evidence type="ECO:0000259" key="4">
    <source>
        <dbReference type="PROSITE" id="PS50898"/>
    </source>
</evidence>
<dbReference type="PANTHER" id="PTHR45945">
    <property type="entry name" value="REGULATOR OF G-PROTEIN SIGNALING LOCO"/>
    <property type="match status" value="1"/>
</dbReference>
<dbReference type="AlphaFoldDB" id="A0A0P6ETK3"/>
<dbReference type="GO" id="GO:0005737">
    <property type="term" value="C:cytoplasm"/>
    <property type="evidence" value="ECO:0007669"/>
    <property type="project" value="TreeGrafter"/>
</dbReference>
<feature type="region of interest" description="Disordered" evidence="2">
    <location>
        <begin position="252"/>
        <end position="331"/>
    </location>
</feature>
<dbReference type="SMART" id="SM00455">
    <property type="entry name" value="RBD"/>
    <property type="match status" value="1"/>
</dbReference>
<organism evidence="5">
    <name type="scientific">Daphnia magna</name>
    <dbReference type="NCBI Taxonomy" id="35525"/>
    <lineage>
        <taxon>Eukaryota</taxon>
        <taxon>Metazoa</taxon>
        <taxon>Ecdysozoa</taxon>
        <taxon>Arthropoda</taxon>
        <taxon>Crustacea</taxon>
        <taxon>Branchiopoda</taxon>
        <taxon>Diplostraca</taxon>
        <taxon>Cladocera</taxon>
        <taxon>Anomopoda</taxon>
        <taxon>Daphniidae</taxon>
        <taxon>Daphnia</taxon>
    </lineage>
</organism>
<dbReference type="GO" id="GO:0005634">
    <property type="term" value="C:nucleus"/>
    <property type="evidence" value="ECO:0007669"/>
    <property type="project" value="TreeGrafter"/>
</dbReference>
<feature type="region of interest" description="Disordered" evidence="2">
    <location>
        <begin position="594"/>
        <end position="622"/>
    </location>
</feature>
<keyword evidence="1" id="KW-0343">GTPase activation</keyword>
<feature type="compositionally biased region" description="Polar residues" evidence="2">
    <location>
        <begin position="934"/>
        <end position="943"/>
    </location>
</feature>
<feature type="compositionally biased region" description="Polar residues" evidence="2">
    <location>
        <begin position="851"/>
        <end position="867"/>
    </location>
</feature>
<dbReference type="SUPFAM" id="SSF48097">
    <property type="entry name" value="Regulator of G-protein signaling, RGS"/>
    <property type="match status" value="1"/>
</dbReference>
<protein>
    <submittedName>
        <fullName evidence="5">Putative Regulator of G-protein signaling</fullName>
    </submittedName>
</protein>
<dbReference type="GO" id="GO:0005886">
    <property type="term" value="C:plasma membrane"/>
    <property type="evidence" value="ECO:0007669"/>
    <property type="project" value="TreeGrafter"/>
</dbReference>
<dbReference type="SMART" id="SM00315">
    <property type="entry name" value="RGS"/>
    <property type="match status" value="1"/>
</dbReference>
<sequence length="943" mass="104872">MNSDTARSIFWPSSRFITVNATRSAIVCSRECESIMRIARIFDLPKVQPPASDQRCGQDVRPGPTVAANATTASNTNEPVLTGTLEKPIQPDQPPPSQPQQHVWTQGFEKLLEDPLGLRAFAGFLKKEFSHENIYFWAACERFHRLFPTDDTTTAAYEAQKIFERHLGPAASEPVNVDSQARQKAEDNLCQPSPELFDQAQKQVFNLMKYDCYPRFLRSPIYRECVQALQQNEQPPIAALTLNDPDLNVDYDFGDADSDSTRNLALKKSGSDAGERRRRSLLPWPKKDRSKSKDRGDFDYRKTAKKKNRQGSTSSGPEKEKENATDDEDQLIKRAASKDSVASEFSDRAFHIQSTASTVPLVKVLLPDMSSAVIAARPGQSVQQLLSKLLERRGLRFNAFELFDSHHSTSIELERDASVVGGMEIRLEPRVVFHLLLQQSGKSLMIRGQPRRQLGEVLKPILFKYGLKIEHSIITKSATGDVVQTKTLLASLDGCHLKVINRDDAPEDVGEMDRDGSGQAQEQAEQCDEPEDLPVKNSGSLLGRKGLNRRNSLQAERNRTVSGKKQSMVPTKSEGTIQNPNISVANKRLSLHDLPKSSSTTHLMPPPRAPFGSRKPNTQRNPLTRLENEALYERLKRAQRCRLEDQRGTEINYELPDFLKLPGRCSNDDYAESHELPLDGRASEPIGCRPRRVYQESYEFPLDGRASEPLFSRREVVSEPRSNGSGMSGSCASPDFAAIAAQILDKSFSADGLMPTHEEAEMYFGSSTPSGTIDLKPNQPSNAKITVAAAKQNVANVAARIAAIEQNDRAKQNASQQVSKSNSNSNWDDLLLDLDVDWRCYQGRETDDQKQQLQQHSRPRNGSSSQQPLNSRPPLPTPPALEMLDLDDPLTVASPASPPPLPPKPGKTKINEPFKAPISKPMPPPRPPSRNINTSSRVNVSFV</sequence>
<feature type="region of interest" description="Disordered" evidence="2">
    <location>
        <begin position="846"/>
        <end position="943"/>
    </location>
</feature>
<dbReference type="InterPro" id="IPR036305">
    <property type="entry name" value="RGS_sf"/>
</dbReference>
<dbReference type="InterPro" id="IPR046995">
    <property type="entry name" value="RGS10/12/14-like"/>
</dbReference>
<dbReference type="InterPro" id="IPR044926">
    <property type="entry name" value="RGS_subdomain_2"/>
</dbReference>
<dbReference type="InterPro" id="IPR029071">
    <property type="entry name" value="Ubiquitin-like_domsf"/>
</dbReference>
<evidence type="ECO:0000313" key="5">
    <source>
        <dbReference type="EMBL" id="JAN35496.1"/>
    </source>
</evidence>
<proteinExistence type="predicted"/>
<dbReference type="CDD" id="cd01817">
    <property type="entry name" value="RBD1_RGS12_like"/>
    <property type="match status" value="1"/>
</dbReference>
<accession>A0A0P6ETK3</accession>
<dbReference type="OrthoDB" id="196547at2759"/>
<dbReference type="EMBL" id="GDIQ01059241">
    <property type="protein sequence ID" value="JAN35496.1"/>
    <property type="molecule type" value="Transcribed_RNA"/>
</dbReference>
<dbReference type="Gene3D" id="1.10.196.10">
    <property type="match status" value="1"/>
</dbReference>
<dbReference type="FunFam" id="1.10.167.10:FF:000001">
    <property type="entry name" value="Putative regulator of g-protein signaling 12"/>
    <property type="match status" value="1"/>
</dbReference>
<feature type="region of interest" description="Disordered" evidence="2">
    <location>
        <begin position="170"/>
        <end position="193"/>
    </location>
</feature>
<dbReference type="Gene3D" id="1.10.167.10">
    <property type="entry name" value="Regulator of G-protein Signalling 4, domain 2"/>
    <property type="match status" value="1"/>
</dbReference>